<keyword evidence="3" id="KW-1185">Reference proteome</keyword>
<organism evidence="2 3">
    <name type="scientific">Arthrobacter ginkgonis</name>
    <dbReference type="NCBI Taxonomy" id="1630594"/>
    <lineage>
        <taxon>Bacteria</taxon>
        <taxon>Bacillati</taxon>
        <taxon>Actinomycetota</taxon>
        <taxon>Actinomycetes</taxon>
        <taxon>Micrococcales</taxon>
        <taxon>Micrococcaceae</taxon>
        <taxon>Arthrobacter</taxon>
    </lineage>
</organism>
<reference evidence="3" key="1">
    <citation type="journal article" date="2019" name="Int. J. Syst. Evol. Microbiol.">
        <title>The Global Catalogue of Microorganisms (GCM) 10K type strain sequencing project: providing services to taxonomists for standard genome sequencing and annotation.</title>
        <authorList>
            <consortium name="The Broad Institute Genomics Platform"/>
            <consortium name="The Broad Institute Genome Sequencing Center for Infectious Disease"/>
            <person name="Wu L."/>
            <person name="Ma J."/>
        </authorList>
    </citation>
    <scope>NUCLEOTIDE SEQUENCE [LARGE SCALE GENOMIC DNA]</scope>
    <source>
        <strain evidence="3">JCM 30742</strain>
    </source>
</reference>
<dbReference type="RefSeq" id="WP_345154808.1">
    <property type="nucleotide sequence ID" value="NZ_BAABEO010000040.1"/>
</dbReference>
<name>A0ABP7DI86_9MICC</name>
<comment type="caution">
    <text evidence="2">The sequence shown here is derived from an EMBL/GenBank/DDBJ whole genome shotgun (WGS) entry which is preliminary data.</text>
</comment>
<evidence type="ECO:0000313" key="3">
    <source>
        <dbReference type="Proteomes" id="UP001500752"/>
    </source>
</evidence>
<sequence length="145" mass="15350">MDTGTDVLLAVIAAAFTIASPLVIAWRKDPSWPTLLKVGLPIAASLAIAVAYLYFTGGLAGVNLLAAFLIAYGLQQLVYSTILKHIATLLEENTGPSAFQPSAIDYEDTWIDDDGVQHETSEAADLIPGTTLPVDRVAGADHRAE</sequence>
<keyword evidence="1" id="KW-0472">Membrane</keyword>
<keyword evidence="1" id="KW-0812">Transmembrane</keyword>
<keyword evidence="1" id="KW-1133">Transmembrane helix</keyword>
<feature type="transmembrane region" description="Helical" evidence="1">
    <location>
        <begin position="46"/>
        <end position="74"/>
    </location>
</feature>
<accession>A0ABP7DI86</accession>
<evidence type="ECO:0000313" key="2">
    <source>
        <dbReference type="EMBL" id="GAA3705132.1"/>
    </source>
</evidence>
<proteinExistence type="predicted"/>
<feature type="transmembrane region" description="Helical" evidence="1">
    <location>
        <begin position="7"/>
        <end position="26"/>
    </location>
</feature>
<protein>
    <submittedName>
        <fullName evidence="2">Uncharacterized protein</fullName>
    </submittedName>
</protein>
<dbReference type="EMBL" id="BAABEO010000040">
    <property type="protein sequence ID" value="GAA3705132.1"/>
    <property type="molecule type" value="Genomic_DNA"/>
</dbReference>
<dbReference type="Proteomes" id="UP001500752">
    <property type="component" value="Unassembled WGS sequence"/>
</dbReference>
<evidence type="ECO:0000256" key="1">
    <source>
        <dbReference type="SAM" id="Phobius"/>
    </source>
</evidence>
<gene>
    <name evidence="2" type="ORF">GCM10023081_46600</name>
</gene>